<dbReference type="STRING" id="86259.A0A4Z1P7V7"/>
<evidence type="ECO:0000256" key="1">
    <source>
        <dbReference type="ARBA" id="ARBA00009574"/>
    </source>
</evidence>
<feature type="coiled-coil region" evidence="4">
    <location>
        <begin position="302"/>
        <end position="329"/>
    </location>
</feature>
<dbReference type="PANTHER" id="PTHR15157:SF5">
    <property type="entry name" value="UV RADIATION RESISTANCE-ASSOCIATED GENE PROTEIN"/>
    <property type="match status" value="1"/>
</dbReference>
<evidence type="ECO:0000256" key="3">
    <source>
        <dbReference type="ARBA" id="ARBA00023054"/>
    </source>
</evidence>
<feature type="compositionally biased region" description="Basic and acidic residues" evidence="5">
    <location>
        <begin position="96"/>
        <end position="106"/>
    </location>
</feature>
<dbReference type="GO" id="GO:0005768">
    <property type="term" value="C:endosome"/>
    <property type="evidence" value="ECO:0007669"/>
    <property type="project" value="TreeGrafter"/>
</dbReference>
<evidence type="ECO:0000313" key="7">
    <source>
        <dbReference type="Proteomes" id="UP000298493"/>
    </source>
</evidence>
<dbReference type="GO" id="GO:0032991">
    <property type="term" value="C:protein-containing complex"/>
    <property type="evidence" value="ECO:0007669"/>
    <property type="project" value="UniProtKB-ARBA"/>
</dbReference>
<gene>
    <name evidence="6" type="ORF">E6O75_ATG06280</name>
</gene>
<dbReference type="Pfam" id="PF10186">
    <property type="entry name" value="ATG14"/>
    <property type="match status" value="1"/>
</dbReference>
<dbReference type="EMBL" id="SNSC02000014">
    <property type="protein sequence ID" value="TID18204.1"/>
    <property type="molecule type" value="Genomic_DNA"/>
</dbReference>
<evidence type="ECO:0000313" key="6">
    <source>
        <dbReference type="EMBL" id="TID18204.1"/>
    </source>
</evidence>
<evidence type="ECO:0000256" key="2">
    <source>
        <dbReference type="ARBA" id="ARBA00013807"/>
    </source>
</evidence>
<organism evidence="6 7">
    <name type="scientific">Venturia nashicola</name>
    <dbReference type="NCBI Taxonomy" id="86259"/>
    <lineage>
        <taxon>Eukaryota</taxon>
        <taxon>Fungi</taxon>
        <taxon>Dikarya</taxon>
        <taxon>Ascomycota</taxon>
        <taxon>Pezizomycotina</taxon>
        <taxon>Dothideomycetes</taxon>
        <taxon>Pleosporomycetidae</taxon>
        <taxon>Venturiales</taxon>
        <taxon>Venturiaceae</taxon>
        <taxon>Venturia</taxon>
    </lineage>
</organism>
<dbReference type="Proteomes" id="UP000298493">
    <property type="component" value="Unassembled WGS sequence"/>
</dbReference>
<dbReference type="InterPro" id="IPR018791">
    <property type="entry name" value="UV_resistance/autophagy_Atg14"/>
</dbReference>
<dbReference type="GO" id="GO:0035493">
    <property type="term" value="P:SNARE complex assembly"/>
    <property type="evidence" value="ECO:0007669"/>
    <property type="project" value="TreeGrafter"/>
</dbReference>
<comment type="similarity">
    <text evidence="1">Belongs to the ATG14 family.</text>
</comment>
<feature type="compositionally biased region" description="Polar residues" evidence="5">
    <location>
        <begin position="585"/>
        <end position="601"/>
    </location>
</feature>
<dbReference type="GO" id="GO:0000323">
    <property type="term" value="C:lytic vacuole"/>
    <property type="evidence" value="ECO:0007669"/>
    <property type="project" value="TreeGrafter"/>
</dbReference>
<dbReference type="PANTHER" id="PTHR15157">
    <property type="entry name" value="UV RADIATION RESISTANCE-ASSOCIATED GENE PROTEIN"/>
    <property type="match status" value="1"/>
</dbReference>
<protein>
    <recommendedName>
        <fullName evidence="2">Autophagy-related protein 14</fullName>
    </recommendedName>
</protein>
<evidence type="ECO:0000256" key="4">
    <source>
        <dbReference type="SAM" id="Coils"/>
    </source>
</evidence>
<dbReference type="GO" id="GO:0000149">
    <property type="term" value="F:SNARE binding"/>
    <property type="evidence" value="ECO:0007669"/>
    <property type="project" value="TreeGrafter"/>
</dbReference>
<keyword evidence="3 4" id="KW-0175">Coiled coil</keyword>
<name>A0A4Z1P7V7_9PEZI</name>
<proteinExistence type="inferred from homology"/>
<comment type="caution">
    <text evidence="6">The sequence shown here is derived from an EMBL/GenBank/DDBJ whole genome shotgun (WGS) entry which is preliminary data.</text>
</comment>
<dbReference type="AlphaFoldDB" id="A0A4Z1P7V7"/>
<feature type="compositionally biased region" description="Polar residues" evidence="5">
    <location>
        <begin position="74"/>
        <end position="85"/>
    </location>
</feature>
<feature type="coiled-coil region" evidence="4">
    <location>
        <begin position="354"/>
        <end position="416"/>
    </location>
</feature>
<reference evidence="6 7" key="1">
    <citation type="submission" date="2019-04" db="EMBL/GenBank/DDBJ databases">
        <title>High contiguity whole genome sequence and gene annotation resource for two Venturia nashicola isolates.</title>
        <authorList>
            <person name="Prokchorchik M."/>
            <person name="Won K."/>
            <person name="Lee Y."/>
            <person name="Choi E.D."/>
            <person name="Segonzac C."/>
            <person name="Sohn K.H."/>
        </authorList>
    </citation>
    <scope>NUCLEOTIDE SEQUENCE [LARGE SCALE GENOMIC DNA]</scope>
    <source>
        <strain evidence="6 7">PRI2</strain>
    </source>
</reference>
<feature type="region of interest" description="Disordered" evidence="5">
    <location>
        <begin position="74"/>
        <end position="121"/>
    </location>
</feature>
<keyword evidence="7" id="KW-1185">Reference proteome</keyword>
<feature type="region of interest" description="Disordered" evidence="5">
    <location>
        <begin position="582"/>
        <end position="602"/>
    </location>
</feature>
<sequence length="665" mass="74378">MASGDSSSGHVRPARRERPWLYPYNRRLRHLQGISLRNLSLSAEQNRPRGLTVDDEVVPSSFKSPAKTLTVRQQQTLTHSRSSENLRPIQELGGAQEDKGKGKAEAVEDGSPTPKPMRPIPSRMRRRSTLEWVSATPQMRQKKLEDIITARMADIFFALHVDGLEEPIYISEIMEKVMNADFRFFHLKDCGPFVTRMTDLTIKLWAKNEGMVAWQFLVEMNVNLRSLQFIGKSMATFRQPLPQNCVLFHMKDGIYTCFTDIPTADPPSMSLTVPQRPLANSQLLPTSSYDALMRLSNLDDCIQDALQTRGKLEAQINQLLTENQEAVSTVRDVAVQQNSCKKVEEAYTIETKRLAAATRKRSDLQARLAQRKEDMRKGREDIIEGTENMSTESDIVEQMKQRLVQTNEEMQGQRRRICEDLLRIYPIEPIPGKTLAFTIRGISLPNSEGHDFEVADEEGIAAALGHVALVVDRLQYYLGIPLPYPITPKGSTSTIEDSISMTSGSRIYPLFIKGSIKYRFEYGVFCLNKDIEILSNHIGLRVQDLRQTLPNLKYLLYVATAGKGETPARKAGGIRGFLKGDGGSALSSRRGSNESDGNSVADTGKQIGKQIMEPPPPHKEILANGSPSLMEQGTVKAKGMNWGYGGKNLGNSHAAFRESRLRDAS</sequence>
<evidence type="ECO:0000256" key="5">
    <source>
        <dbReference type="SAM" id="MobiDB-lite"/>
    </source>
</evidence>
<accession>A0A4Z1P7V7</accession>